<organism evidence="2 5">
    <name type="scientific">Allgaiera indica</name>
    <dbReference type="NCBI Taxonomy" id="765699"/>
    <lineage>
        <taxon>Bacteria</taxon>
        <taxon>Pseudomonadati</taxon>
        <taxon>Pseudomonadota</taxon>
        <taxon>Alphaproteobacteria</taxon>
        <taxon>Rhodobacterales</taxon>
        <taxon>Paracoccaceae</taxon>
        <taxon>Allgaiera</taxon>
    </lineage>
</organism>
<comment type="caution">
    <text evidence="2">The sequence shown here is derived from an EMBL/GenBank/DDBJ whole genome shotgun (WGS) entry which is preliminary data.</text>
</comment>
<dbReference type="InterPro" id="IPR050194">
    <property type="entry name" value="Glycosyltransferase_grp1"/>
</dbReference>
<dbReference type="Pfam" id="PF13692">
    <property type="entry name" value="Glyco_trans_1_4"/>
    <property type="match status" value="1"/>
</dbReference>
<evidence type="ECO:0000313" key="4">
    <source>
        <dbReference type="Proteomes" id="UP000199541"/>
    </source>
</evidence>
<reference evidence="2" key="1">
    <citation type="journal article" date="2014" name="Int. J. Syst. Evol. Microbiol.">
        <title>Complete genome sequence of Corynebacterium casei LMG S-19264T (=DSM 44701T), isolated from a smear-ripened cheese.</title>
        <authorList>
            <consortium name="US DOE Joint Genome Institute (JGI-PGF)"/>
            <person name="Walter F."/>
            <person name="Albersmeier A."/>
            <person name="Kalinowski J."/>
            <person name="Ruckert C."/>
        </authorList>
    </citation>
    <scope>NUCLEOTIDE SEQUENCE</scope>
    <source>
        <strain evidence="2">CGMCC 1.10859</strain>
    </source>
</reference>
<dbReference type="AlphaFoldDB" id="A0AAN4UTL5"/>
<dbReference type="InterPro" id="IPR028098">
    <property type="entry name" value="Glyco_trans_4-like_N"/>
</dbReference>
<reference evidence="3 4" key="2">
    <citation type="submission" date="2016-10" db="EMBL/GenBank/DDBJ databases">
        <authorList>
            <person name="Varghese N."/>
            <person name="Submissions S."/>
        </authorList>
    </citation>
    <scope>NUCLEOTIDE SEQUENCE [LARGE SCALE GENOMIC DNA]</scope>
    <source>
        <strain evidence="3 4">DSM 24802</strain>
    </source>
</reference>
<proteinExistence type="predicted"/>
<dbReference type="Proteomes" id="UP000634647">
    <property type="component" value="Unassembled WGS sequence"/>
</dbReference>
<name>A0AAN4UTL5_9RHOB</name>
<dbReference type="PANTHER" id="PTHR45947">
    <property type="entry name" value="SULFOQUINOVOSYL TRANSFERASE SQD2"/>
    <property type="match status" value="1"/>
</dbReference>
<dbReference type="GO" id="GO:0016757">
    <property type="term" value="F:glycosyltransferase activity"/>
    <property type="evidence" value="ECO:0007669"/>
    <property type="project" value="TreeGrafter"/>
</dbReference>
<accession>A0AAN4UTL5</accession>
<evidence type="ECO:0000313" key="2">
    <source>
        <dbReference type="EMBL" id="GHE04532.1"/>
    </source>
</evidence>
<dbReference type="SUPFAM" id="SSF53756">
    <property type="entry name" value="UDP-Glycosyltransferase/glycogen phosphorylase"/>
    <property type="match status" value="1"/>
</dbReference>
<dbReference type="EMBL" id="BNAB01000017">
    <property type="protein sequence ID" value="GHE04532.1"/>
    <property type="molecule type" value="Genomic_DNA"/>
</dbReference>
<dbReference type="EMBL" id="FNOB01000020">
    <property type="protein sequence ID" value="SDX57386.1"/>
    <property type="molecule type" value="Genomic_DNA"/>
</dbReference>
<dbReference type="Proteomes" id="UP000199541">
    <property type="component" value="Unassembled WGS sequence"/>
</dbReference>
<feature type="domain" description="Glycosyltransferase subfamily 4-like N-terminal" evidence="1">
    <location>
        <begin position="175"/>
        <end position="327"/>
    </location>
</feature>
<evidence type="ECO:0000313" key="5">
    <source>
        <dbReference type="Proteomes" id="UP000634647"/>
    </source>
</evidence>
<protein>
    <submittedName>
        <fullName evidence="3">Glycosyltransferase involved in cell wall bisynthesis</fullName>
    </submittedName>
</protein>
<dbReference type="PANTHER" id="PTHR45947:SF3">
    <property type="entry name" value="SULFOQUINOVOSYL TRANSFERASE SQD2"/>
    <property type="match status" value="1"/>
</dbReference>
<evidence type="ECO:0000313" key="3">
    <source>
        <dbReference type="EMBL" id="SDX57386.1"/>
    </source>
</evidence>
<evidence type="ECO:0000259" key="1">
    <source>
        <dbReference type="Pfam" id="PF13579"/>
    </source>
</evidence>
<keyword evidence="4" id="KW-1185">Reference proteome</keyword>
<sequence>MAKHTSQSVLSYFPVTAPFKEQLERAFGAIDGYHPVGKIRNEGLRGLWSHMRNLRGSRLIIAVEGDNSRPLVGPLRLLAAATRVKQIVVFWPDSTHAPMPWWQILPILWSCGAEQVVARRALRRVQRQARQPSAPRDPAPKVAPPRRHAIFLDANLSFGLSAGGSLGHIKGVIDGLIARNYSIDYVSTKPMPTETDGAVHVKIPAPRLLAFPAELNYYAFHRSADQVSAEAARSRPVDFVYQRMSLHNISGVGLSREAGVPLVVEYNGSEAWTAANWGQKLTLHDDAVAAERYVVKAADLLVTVSAPLAQELEDLGIPRDRIVMYPNCIDPRIFDPARFDSARRAALRDRLGIAADARVATFIGTFGMWHGVDFLARAIRRLIDEDPGFVARNKLHFLLVGDGLRMPEVRAAIEAPPYRQFVTLPGLVPQAEAPEYLAISDMFLSPHMPNKDGSIFFGSPTKLFEYMAMERPIVAADLDQIGTILRGEFHGRTSAPPLARLFPPGDETAMLEALRQVVAEPEESQAMAERARDHVLENFTWDHHVGHILDRMDTLGLLTEEDAGNGVQGNG</sequence>
<reference evidence="2" key="3">
    <citation type="submission" date="2023-06" db="EMBL/GenBank/DDBJ databases">
        <authorList>
            <person name="Sun Q."/>
            <person name="Zhou Y."/>
        </authorList>
    </citation>
    <scope>NUCLEOTIDE SEQUENCE</scope>
    <source>
        <strain evidence="2">CGMCC 1.10859</strain>
    </source>
</reference>
<dbReference type="Pfam" id="PF13579">
    <property type="entry name" value="Glyco_trans_4_4"/>
    <property type="match status" value="1"/>
</dbReference>
<dbReference type="RefSeq" id="WP_035838627.1">
    <property type="nucleotide sequence ID" value="NZ_BNAB01000017.1"/>
</dbReference>
<dbReference type="Gene3D" id="3.40.50.2000">
    <property type="entry name" value="Glycogen Phosphorylase B"/>
    <property type="match status" value="2"/>
</dbReference>
<gene>
    <name evidence="2" type="ORF">GCM10008024_32040</name>
    <name evidence="3" type="ORF">SAMN05444006_12040</name>
</gene>